<evidence type="ECO:0000313" key="3">
    <source>
        <dbReference type="Proteomes" id="UP000076079"/>
    </source>
</evidence>
<name>A0A143PTK5_LUTPR</name>
<protein>
    <recommendedName>
        <fullName evidence="4">DUF4292 domain-containing protein</fullName>
    </recommendedName>
</protein>
<proteinExistence type="predicted"/>
<evidence type="ECO:0000313" key="2">
    <source>
        <dbReference type="EMBL" id="AMY11666.1"/>
    </source>
</evidence>
<dbReference type="Gene3D" id="2.50.20.10">
    <property type="entry name" value="Lipoprotein localisation LolA/LolB/LppX"/>
    <property type="match status" value="1"/>
</dbReference>
<keyword evidence="3" id="KW-1185">Reference proteome</keyword>
<accession>A0A143PTK5</accession>
<evidence type="ECO:0008006" key="4">
    <source>
        <dbReference type="Google" id="ProtNLM"/>
    </source>
</evidence>
<feature type="chain" id="PRO_5007511927" description="DUF4292 domain-containing protein" evidence="1">
    <location>
        <begin position="22"/>
        <end position="263"/>
    </location>
</feature>
<feature type="signal peptide" evidence="1">
    <location>
        <begin position="1"/>
        <end position="21"/>
    </location>
</feature>
<evidence type="ECO:0000256" key="1">
    <source>
        <dbReference type="SAM" id="SignalP"/>
    </source>
</evidence>
<dbReference type="STRING" id="1855912.LuPra_04923"/>
<dbReference type="Proteomes" id="UP000076079">
    <property type="component" value="Chromosome"/>
</dbReference>
<keyword evidence="1" id="KW-0732">Signal</keyword>
<sequence precursor="true">MVAISAAVLLATAACAPKVNLALPTGAGTPLADVAVAEQAARASCRTHPAISADLRLSGRIDGERVRGTLQVGVTREAMRLEGLAPFGAPVFVLAARPGGAVLLLPRETAVARGDSALELLDAAVGVALTPQDLLAIVSGCGVADWNVSGGATFSGGWTRLDLDQARALWLRSGADGTLLLVAAQDSRWRIEYTRTSAGWPTAIRLRPSGSDATASRTDAVLALEAPEAMAALPEGALDVDVPAGARELTVADLRRSRTLTER</sequence>
<organism evidence="2 3">
    <name type="scientific">Luteitalea pratensis</name>
    <dbReference type="NCBI Taxonomy" id="1855912"/>
    <lineage>
        <taxon>Bacteria</taxon>
        <taxon>Pseudomonadati</taxon>
        <taxon>Acidobacteriota</taxon>
        <taxon>Vicinamibacteria</taxon>
        <taxon>Vicinamibacterales</taxon>
        <taxon>Vicinamibacteraceae</taxon>
        <taxon>Luteitalea</taxon>
    </lineage>
</organism>
<dbReference type="KEGG" id="abac:LuPra_04923"/>
<reference evidence="3" key="2">
    <citation type="submission" date="2016-04" db="EMBL/GenBank/DDBJ databases">
        <title>First Complete Genome Sequence of a Subdivision 6 Acidobacterium.</title>
        <authorList>
            <person name="Huang S."/>
            <person name="Vieira S."/>
            <person name="Bunk B."/>
            <person name="Riedel T."/>
            <person name="Sproeer C."/>
            <person name="Overmann J."/>
        </authorList>
    </citation>
    <scope>NUCLEOTIDE SEQUENCE [LARGE SCALE GENOMIC DNA]</scope>
    <source>
        <strain evidence="3">DSM 100886 HEG_-6_39</strain>
    </source>
</reference>
<reference evidence="2 3" key="1">
    <citation type="journal article" date="2016" name="Genome Announc.">
        <title>First Complete Genome Sequence of a Subdivision 6 Acidobacterium Strain.</title>
        <authorList>
            <person name="Huang S."/>
            <person name="Vieira S."/>
            <person name="Bunk B."/>
            <person name="Riedel T."/>
            <person name="Sproer C."/>
            <person name="Overmann J."/>
        </authorList>
    </citation>
    <scope>NUCLEOTIDE SEQUENCE [LARGE SCALE GENOMIC DNA]</scope>
    <source>
        <strain evidence="3">DSM 100886 HEG_-6_39</strain>
    </source>
</reference>
<dbReference type="EMBL" id="CP015136">
    <property type="protein sequence ID" value="AMY11666.1"/>
    <property type="molecule type" value="Genomic_DNA"/>
</dbReference>
<gene>
    <name evidence="2" type="ORF">LuPra_04923</name>
</gene>
<dbReference type="AlphaFoldDB" id="A0A143PTK5"/>